<name>A0AC61MTS1_9FIRM</name>
<dbReference type="EC" id="2.1.1.190" evidence="1"/>
<keyword evidence="1" id="KW-0808">Transferase</keyword>
<organism evidence="1 2">
    <name type="scientific">Miniphocaeibacter halophilus</name>
    <dbReference type="NCBI Taxonomy" id="2931922"/>
    <lineage>
        <taxon>Bacteria</taxon>
        <taxon>Bacillati</taxon>
        <taxon>Bacillota</taxon>
        <taxon>Tissierellia</taxon>
        <taxon>Tissierellales</taxon>
        <taxon>Peptoniphilaceae</taxon>
        <taxon>Miniphocaeibacter</taxon>
    </lineage>
</organism>
<proteinExistence type="predicted"/>
<dbReference type="Proteomes" id="UP000595814">
    <property type="component" value="Chromosome"/>
</dbReference>
<dbReference type="EMBL" id="CP066744">
    <property type="protein sequence ID" value="QQK08055.1"/>
    <property type="molecule type" value="Genomic_DNA"/>
</dbReference>
<evidence type="ECO:0000313" key="2">
    <source>
        <dbReference type="Proteomes" id="UP000595814"/>
    </source>
</evidence>
<protein>
    <submittedName>
        <fullName evidence="1">23S rRNA (Uracil(1939)-C(5))-methyltransferase RlmD</fullName>
        <ecNumber evidence="1">2.1.1.190</ecNumber>
    </submittedName>
</protein>
<evidence type="ECO:0000313" key="1">
    <source>
        <dbReference type="EMBL" id="QQK08055.1"/>
    </source>
</evidence>
<sequence length="438" mass="50856">MKVENLEIIDITEQGQGVAKKDNLVYFVEDVVVGETVDIEVIEKKKNFFIGKKIRTLKNSPYYIESNCKYSKECTGCSLLNTKYSKQLELKKELVKNQISRIGNFNIENINIRGLEEPYYFRNKIELKVDENYKIGYYIKKSHKLVPIEECLVASKTINNIMDRLLELIKKYKIKGYNRNKNTGIIKNITIRSNYLDEIQLTITLSKDKFENKEEFIDEIFKIDEVIELYFSINNKKNSEVMGEKVKQYFSKKEFIDKVGELKFKISPKSFFQVNSLNTKNLYDIALKQMKLEGRENILDLYCGIGTTTLYFGKNAKTAIGVEIVEDAVKDANINKKLNKINNVEFVLGKSEEKIEKLLNNNIDIVIVDPPRKGLDKKLVDILGRSKIKKLEYISCNPATLSRDLKYLQEYGFKLQEIELCDMFPHTMHVEALALLTK</sequence>
<reference evidence="1 2" key="1">
    <citation type="journal article" date="2022" name="Int. J. Syst. Evol. Microbiol.">
        <title>Miniphocaeibacter halophilus sp. nov., an ammonium-tolerant acetate-producing bacterium isolated from a biogas system.</title>
        <authorList>
            <person name="Schnurer A."/>
            <person name="Singh A."/>
            <person name="Bi S."/>
            <person name="Qiao W."/>
            <person name="Westerholm M."/>
        </authorList>
    </citation>
    <scope>NUCLEOTIDE SEQUENCE [LARGE SCALE GENOMIC DNA]</scope>
    <source>
        <strain evidence="1 2">AMB_01</strain>
    </source>
</reference>
<accession>A0AC61MTS1</accession>
<gene>
    <name evidence="1" type="primary">rlmD</name>
    <name evidence="1" type="ORF">JFY71_00525</name>
</gene>
<keyword evidence="1" id="KW-0489">Methyltransferase</keyword>
<keyword evidence="2" id="KW-1185">Reference proteome</keyword>